<name>A0A6L4WY14_9BACT</name>
<evidence type="ECO:0000313" key="2">
    <source>
        <dbReference type="Proteomes" id="UP000472839"/>
    </source>
</evidence>
<comment type="caution">
    <text evidence="1">The sequence shown here is derived from an EMBL/GenBank/DDBJ whole genome shotgun (WGS) entry which is preliminary data.</text>
</comment>
<gene>
    <name evidence="1" type="ORF">GBG19_00510</name>
</gene>
<organism evidence="1 2">
    <name type="scientific">Poseidonibacter ostreae</name>
    <dbReference type="NCBI Taxonomy" id="2654171"/>
    <lineage>
        <taxon>Bacteria</taxon>
        <taxon>Pseudomonadati</taxon>
        <taxon>Campylobacterota</taxon>
        <taxon>Epsilonproteobacteria</taxon>
        <taxon>Campylobacterales</taxon>
        <taxon>Arcobacteraceae</taxon>
        <taxon>Poseidonibacter</taxon>
    </lineage>
</organism>
<protein>
    <recommendedName>
        <fullName evidence="3">DUF262 domain-containing protein</fullName>
    </recommendedName>
</protein>
<reference evidence="1 2" key="1">
    <citation type="submission" date="2019-10" db="EMBL/GenBank/DDBJ databases">
        <title>Poseidonibacter ostreae sp. nov., isolated from the gut of the Ostrea denselamellosa.</title>
        <authorList>
            <person name="Choi A."/>
        </authorList>
    </citation>
    <scope>NUCLEOTIDE SEQUENCE [LARGE SCALE GENOMIC DNA]</scope>
    <source>
        <strain evidence="1 2">SJOD-M-33</strain>
    </source>
</reference>
<sequence length="115" mass="13497">MNPYVENIIMGVKSEILLFRMKEDTDAQIIDGLQRITALIDFINGKIKAFGFSYNELKESLSKVDSYNMKVRIYTFKTWEDVGKFYIDMNENITHSKADIKKAKDWFLSEKNIKL</sequence>
<proteinExistence type="predicted"/>
<evidence type="ECO:0008006" key="3">
    <source>
        <dbReference type="Google" id="ProtNLM"/>
    </source>
</evidence>
<accession>A0A6L4WY14</accession>
<dbReference type="Proteomes" id="UP000472839">
    <property type="component" value="Unassembled WGS sequence"/>
</dbReference>
<dbReference type="AlphaFoldDB" id="A0A6L4WY14"/>
<dbReference type="EMBL" id="WFKK01000001">
    <property type="protein sequence ID" value="KAB7891350.1"/>
    <property type="molecule type" value="Genomic_DNA"/>
</dbReference>
<dbReference type="RefSeq" id="WP_152279453.1">
    <property type="nucleotide sequence ID" value="NZ_WFKK01000001.1"/>
</dbReference>
<evidence type="ECO:0000313" key="1">
    <source>
        <dbReference type="EMBL" id="KAB7891350.1"/>
    </source>
</evidence>